<dbReference type="EMBL" id="DRIG01000017">
    <property type="protein sequence ID" value="HEC77748.1"/>
    <property type="molecule type" value="Genomic_DNA"/>
</dbReference>
<dbReference type="AlphaFoldDB" id="A0A9C9EKP4"/>
<evidence type="ECO:0000259" key="2">
    <source>
        <dbReference type="Pfam" id="PF00892"/>
    </source>
</evidence>
<comment type="caution">
    <text evidence="3">The sequence shown here is derived from an EMBL/GenBank/DDBJ whole genome shotgun (WGS) entry which is preliminary data.</text>
</comment>
<dbReference type="Gene3D" id="1.10.3730.20">
    <property type="match status" value="1"/>
</dbReference>
<keyword evidence="1" id="KW-0812">Transmembrane</keyword>
<keyword evidence="1" id="KW-1133">Transmembrane helix</keyword>
<evidence type="ECO:0000256" key="1">
    <source>
        <dbReference type="SAM" id="Phobius"/>
    </source>
</evidence>
<accession>A0A9C9EKP4</accession>
<sequence>MKNKRAASTMAGGAVLGPFLGVWLSLVAVKYAYVGIASTLMSLPPIILIPVSHWVFKEKITFGAILGTVIAVAGVAMIFLL</sequence>
<evidence type="ECO:0000313" key="3">
    <source>
        <dbReference type="EMBL" id="HEC77748.1"/>
    </source>
</evidence>
<feature type="domain" description="EamA" evidence="2">
    <location>
        <begin position="12"/>
        <end position="79"/>
    </location>
</feature>
<keyword evidence="1" id="KW-0472">Membrane</keyword>
<proteinExistence type="predicted"/>
<dbReference type="Pfam" id="PF00892">
    <property type="entry name" value="EamA"/>
    <property type="match status" value="1"/>
</dbReference>
<organism evidence="3 4">
    <name type="scientific">candidate division WOR-3 bacterium</name>
    <dbReference type="NCBI Taxonomy" id="2052148"/>
    <lineage>
        <taxon>Bacteria</taxon>
        <taxon>Bacteria division WOR-3</taxon>
    </lineage>
</organism>
<feature type="transmembrane region" description="Helical" evidence="1">
    <location>
        <begin position="31"/>
        <end position="49"/>
    </location>
</feature>
<dbReference type="GO" id="GO:0016020">
    <property type="term" value="C:membrane"/>
    <property type="evidence" value="ECO:0007669"/>
    <property type="project" value="InterPro"/>
</dbReference>
<evidence type="ECO:0000313" key="4">
    <source>
        <dbReference type="Proteomes" id="UP000885826"/>
    </source>
</evidence>
<reference evidence="3" key="1">
    <citation type="journal article" date="2020" name="mSystems">
        <title>Genome- and Community-Level Interaction Insights into Carbon Utilization and Element Cycling Functions of Hydrothermarchaeota in Hydrothermal Sediment.</title>
        <authorList>
            <person name="Zhou Z."/>
            <person name="Liu Y."/>
            <person name="Xu W."/>
            <person name="Pan J."/>
            <person name="Luo Z.H."/>
            <person name="Li M."/>
        </authorList>
    </citation>
    <scope>NUCLEOTIDE SEQUENCE</scope>
    <source>
        <strain evidence="3">HyVt-388</strain>
    </source>
</reference>
<dbReference type="InterPro" id="IPR000620">
    <property type="entry name" value="EamA_dom"/>
</dbReference>
<protein>
    <recommendedName>
        <fullName evidence="2">EamA domain-containing protein</fullName>
    </recommendedName>
</protein>
<name>A0A9C9EKP4_UNCW3</name>
<dbReference type="Proteomes" id="UP000885826">
    <property type="component" value="Unassembled WGS sequence"/>
</dbReference>
<gene>
    <name evidence="3" type="ORF">ENI34_01225</name>
</gene>
<dbReference type="InterPro" id="IPR037185">
    <property type="entry name" value="EmrE-like"/>
</dbReference>
<feature type="transmembrane region" description="Helical" evidence="1">
    <location>
        <begin position="61"/>
        <end position="80"/>
    </location>
</feature>
<dbReference type="SUPFAM" id="SSF103481">
    <property type="entry name" value="Multidrug resistance efflux transporter EmrE"/>
    <property type="match status" value="1"/>
</dbReference>